<reference evidence="1 2" key="1">
    <citation type="journal article" date="2015" name="Genome Announc.">
        <title>Whole-Genome Sequence of Leptospira interrogans Serovar Hardjo Subtype Hardjoprajitno Strain Norma, Isolated from Cattle in a Leptospirosis Outbreak in Brazil.</title>
        <authorList>
            <person name="Cosate M.R."/>
            <person name="Soares S.C."/>
            <person name="Mendes T.A."/>
            <person name="Raittz R.T."/>
            <person name="Moreira E.C."/>
            <person name="Leite R."/>
            <person name="Fernandes G.R."/>
            <person name="Haddad J.P."/>
            <person name="Ortega J.M."/>
        </authorList>
    </citation>
    <scope>NUCLEOTIDE SEQUENCE [LARGE SCALE GENOMIC DNA]</scope>
    <source>
        <strain evidence="1 2">Norma</strain>
    </source>
</reference>
<dbReference type="AlphaFoldDB" id="A0A0M4N891"/>
<protein>
    <submittedName>
        <fullName evidence="1">Uncharacterized protein</fullName>
    </submittedName>
</protein>
<proteinExistence type="predicted"/>
<dbReference type="PATRIC" id="fig|1279460.3.peg.3944"/>
<evidence type="ECO:0000313" key="1">
    <source>
        <dbReference type="EMBL" id="ALE41007.1"/>
    </source>
</evidence>
<evidence type="ECO:0000313" key="2">
    <source>
        <dbReference type="Proteomes" id="UP000056502"/>
    </source>
</evidence>
<organism evidence="1">
    <name type="scientific">Leptospira interrogans serovar Hardjo str. Norma</name>
    <dbReference type="NCBI Taxonomy" id="1279460"/>
    <lineage>
        <taxon>Bacteria</taxon>
        <taxon>Pseudomonadati</taxon>
        <taxon>Spirochaetota</taxon>
        <taxon>Spirochaetia</taxon>
        <taxon>Leptospirales</taxon>
        <taxon>Leptospiraceae</taxon>
        <taxon>Leptospira</taxon>
    </lineage>
</organism>
<gene>
    <name evidence="1" type="ORF">G436_3863</name>
</gene>
<name>A0A0M4N891_LEPIR</name>
<sequence length="45" mass="5063">MLVSLYKKRFKNLQIILVGDGFVGTTASPRFYNKNSELVGTNTKL</sequence>
<dbReference type="EMBL" id="CP012603">
    <property type="protein sequence ID" value="ALE41007.1"/>
    <property type="molecule type" value="Genomic_DNA"/>
</dbReference>
<dbReference type="Proteomes" id="UP000056502">
    <property type="component" value="Chromosome I"/>
</dbReference>
<accession>A0A0M4N891</accession>